<accession>A0ACB8S1N5</accession>
<sequence>MDSADTTPVAKRPRLSGPDGFTKSKQRPKPALSNIPAPVFKSPFSAIQTPSKPASSGGKVSKGKERAPPAHEKPNSAPAPAHKRMSAPPRPLHDTPPPADAPANVASSSKAKPPSRSNPSNPFSHLAPTKSASTPARLFSDRAPASKPLSVLPQYVARAPVPPSTPPQRRAPPTFPAPPGTPSKPLKPISTTRVARATDLRSEGGGAEVLALHLQQQGAPRVSAGERAVAGGLDFTPQKPGHARAQRYLRGGLAERVHGVLGRAQMARTLWRKETAAAARAPAPDTVLCVGEAIHAPGADARAHTGLWLARCRGEDGQDVLVLLSSAPGGDGDARIATLESGRSIGVWRPFMNIDFTEELVPEGGREWPRQALLCTRFSVMK</sequence>
<dbReference type="EMBL" id="MU275870">
    <property type="protein sequence ID" value="KAI0049718.1"/>
    <property type="molecule type" value="Genomic_DNA"/>
</dbReference>
<comment type="caution">
    <text evidence="1">The sequence shown here is derived from an EMBL/GenBank/DDBJ whole genome shotgun (WGS) entry which is preliminary data.</text>
</comment>
<dbReference type="Proteomes" id="UP000814033">
    <property type="component" value="Unassembled WGS sequence"/>
</dbReference>
<organism evidence="1 2">
    <name type="scientific">Auriscalpium vulgare</name>
    <dbReference type="NCBI Taxonomy" id="40419"/>
    <lineage>
        <taxon>Eukaryota</taxon>
        <taxon>Fungi</taxon>
        <taxon>Dikarya</taxon>
        <taxon>Basidiomycota</taxon>
        <taxon>Agaricomycotina</taxon>
        <taxon>Agaricomycetes</taxon>
        <taxon>Russulales</taxon>
        <taxon>Auriscalpiaceae</taxon>
        <taxon>Auriscalpium</taxon>
    </lineage>
</organism>
<reference evidence="1" key="1">
    <citation type="submission" date="2021-02" db="EMBL/GenBank/DDBJ databases">
        <authorList>
            <consortium name="DOE Joint Genome Institute"/>
            <person name="Ahrendt S."/>
            <person name="Looney B.P."/>
            <person name="Miyauchi S."/>
            <person name="Morin E."/>
            <person name="Drula E."/>
            <person name="Courty P.E."/>
            <person name="Chicoki N."/>
            <person name="Fauchery L."/>
            <person name="Kohler A."/>
            <person name="Kuo A."/>
            <person name="Labutti K."/>
            <person name="Pangilinan J."/>
            <person name="Lipzen A."/>
            <person name="Riley R."/>
            <person name="Andreopoulos W."/>
            <person name="He G."/>
            <person name="Johnson J."/>
            <person name="Barry K.W."/>
            <person name="Grigoriev I.V."/>
            <person name="Nagy L."/>
            <person name="Hibbett D."/>
            <person name="Henrissat B."/>
            <person name="Matheny P.B."/>
            <person name="Labbe J."/>
            <person name="Martin F."/>
        </authorList>
    </citation>
    <scope>NUCLEOTIDE SEQUENCE</scope>
    <source>
        <strain evidence="1">FP105234-sp</strain>
    </source>
</reference>
<evidence type="ECO:0000313" key="2">
    <source>
        <dbReference type="Proteomes" id="UP000814033"/>
    </source>
</evidence>
<reference evidence="1" key="2">
    <citation type="journal article" date="2022" name="New Phytol.">
        <title>Evolutionary transition to the ectomycorrhizal habit in the genomes of a hyperdiverse lineage of mushroom-forming fungi.</title>
        <authorList>
            <person name="Looney B."/>
            <person name="Miyauchi S."/>
            <person name="Morin E."/>
            <person name="Drula E."/>
            <person name="Courty P.E."/>
            <person name="Kohler A."/>
            <person name="Kuo A."/>
            <person name="LaButti K."/>
            <person name="Pangilinan J."/>
            <person name="Lipzen A."/>
            <person name="Riley R."/>
            <person name="Andreopoulos W."/>
            <person name="He G."/>
            <person name="Johnson J."/>
            <person name="Nolan M."/>
            <person name="Tritt A."/>
            <person name="Barry K.W."/>
            <person name="Grigoriev I.V."/>
            <person name="Nagy L.G."/>
            <person name="Hibbett D."/>
            <person name="Henrissat B."/>
            <person name="Matheny P.B."/>
            <person name="Labbe J."/>
            <person name="Martin F.M."/>
        </authorList>
    </citation>
    <scope>NUCLEOTIDE SEQUENCE</scope>
    <source>
        <strain evidence="1">FP105234-sp</strain>
    </source>
</reference>
<evidence type="ECO:0000313" key="1">
    <source>
        <dbReference type="EMBL" id="KAI0049718.1"/>
    </source>
</evidence>
<gene>
    <name evidence="1" type="ORF">FA95DRAFT_1677347</name>
</gene>
<protein>
    <submittedName>
        <fullName evidence="1">Uncharacterized protein</fullName>
    </submittedName>
</protein>
<keyword evidence="2" id="KW-1185">Reference proteome</keyword>
<name>A0ACB8S1N5_9AGAM</name>
<proteinExistence type="predicted"/>